<reference evidence="1 2" key="1">
    <citation type="submission" date="2011-08" db="EMBL/GenBank/DDBJ databases">
        <authorList>
            <person name="Liu Z.J."/>
            <person name="Shi F.L."/>
            <person name="Lu J.Q."/>
            <person name="Li M."/>
            <person name="Wang Z.L."/>
        </authorList>
    </citation>
    <scope>NUCLEOTIDE SEQUENCE [LARGE SCALE GENOMIC DNA]</scope>
    <source>
        <strain evidence="1 2">USNM 41457</strain>
    </source>
</reference>
<evidence type="ECO:0000313" key="1">
    <source>
        <dbReference type="EMBL" id="EJW04988.1"/>
    </source>
</evidence>
<accession>J8ZZ81</accession>
<dbReference type="Proteomes" id="UP000003163">
    <property type="component" value="Unassembled WGS sequence"/>
</dbReference>
<dbReference type="InParanoid" id="J8ZZ81"/>
<dbReference type="HOGENOM" id="CLU_464617_0_0_1"/>
<dbReference type="EMBL" id="AFBI03000011">
    <property type="protein sequence ID" value="EJW04988.1"/>
    <property type="molecule type" value="Genomic_DNA"/>
</dbReference>
<name>J8ZZ81_EDHAE</name>
<evidence type="ECO:0000313" key="2">
    <source>
        <dbReference type="Proteomes" id="UP000003163"/>
    </source>
</evidence>
<protein>
    <submittedName>
        <fullName evidence="1">Uncharacterized protein</fullName>
    </submittedName>
</protein>
<proteinExistence type="predicted"/>
<gene>
    <name evidence="1" type="ORF">EDEG_00905</name>
</gene>
<organism evidence="1 2">
    <name type="scientific">Edhazardia aedis (strain USNM 41457)</name>
    <name type="common">Microsporidian parasite</name>
    <dbReference type="NCBI Taxonomy" id="1003232"/>
    <lineage>
        <taxon>Eukaryota</taxon>
        <taxon>Fungi</taxon>
        <taxon>Fungi incertae sedis</taxon>
        <taxon>Microsporidia</taxon>
        <taxon>Edhazardia</taxon>
    </lineage>
</organism>
<keyword evidence="2" id="KW-1185">Reference proteome</keyword>
<reference evidence="2" key="2">
    <citation type="submission" date="2015-07" db="EMBL/GenBank/DDBJ databases">
        <title>Contrasting host-pathogen interactions and genome evolution in two generalist and specialist microsporidian pathogens of mosquitoes.</title>
        <authorList>
            <consortium name="The Broad Institute Genomics Platform"/>
            <consortium name="The Broad Institute Genome Sequencing Center for Infectious Disease"/>
            <person name="Cuomo C.A."/>
            <person name="Sanscrainte N.D."/>
            <person name="Goldberg J.M."/>
            <person name="Heiman D."/>
            <person name="Young S."/>
            <person name="Zeng Q."/>
            <person name="Becnel J.J."/>
            <person name="Birren B.W."/>
        </authorList>
    </citation>
    <scope>NUCLEOTIDE SEQUENCE [LARGE SCALE GENOMIC DNA]</scope>
    <source>
        <strain evidence="2">USNM 41457</strain>
    </source>
</reference>
<dbReference type="AlphaFoldDB" id="J8ZZ81"/>
<dbReference type="VEuPathDB" id="MicrosporidiaDB:EDEG_00905"/>
<comment type="caution">
    <text evidence="1">The sequence shown here is derived from an EMBL/GenBank/DDBJ whole genome shotgun (WGS) entry which is preliminary data.</text>
</comment>
<sequence length="587" mass="69147">MKMNLQNILNFVFISLFAWIFTDTLFVRKVQGEDIRQSNNNNNEKLHLWMEKKNFSNNETTGMNASTENFDTRANKSKNIFTDINNSSFSESDGISLFFEVNSNPVNSYVKKFDDRTIKMKHVAKLDENLYNETDDAFNTHEDKIILSNDIGNTEFKENNSNTTQKIYQNYNKTVVEIDQPDNDYAQKNNINDEKASDYFRNREDVKKSINLKLKHTTSKLKRKNEQITKKNLKQYLDKQKLEIFANLTDHNIVLKKLNENLKSKCGGNGCEVDVYQAITVISKIENGLERFMAFGSFIMSLNKSSFFPSHLNTKTGNNYLAVDLNQKIKNLNYFIERVIRAILVQSKDIENSNIYKPDDYIENQCELEVKNYIEKQNPFDLVLHSTNFCNNFSNYIKNFCISNMLENQDSSKKIHEKKQFELNEFKNRVYITKHNLLLKISCLDIHPNGNFYCKNRLNFLSNQLHKYFSNTKLKLNTKKWYYYDRELFKVILRREGKKVYSRIFSETMKHLITFDKELTLFKQDEKFSQRLKKLYNQERLWVSDTSEIKSNAVKINILIIYNHMLSNESKNIFNGHANFNVIVGSG</sequence>